<gene>
    <name evidence="2" type="ORF">Tco_1125371</name>
</gene>
<protein>
    <submittedName>
        <fullName evidence="2">Uncharacterized protein</fullName>
    </submittedName>
</protein>
<comment type="caution">
    <text evidence="2">The sequence shown here is derived from an EMBL/GenBank/DDBJ whole genome shotgun (WGS) entry which is preliminary data.</text>
</comment>
<feature type="coiled-coil region" evidence="1">
    <location>
        <begin position="23"/>
        <end position="57"/>
    </location>
</feature>
<reference evidence="2" key="2">
    <citation type="submission" date="2022-01" db="EMBL/GenBank/DDBJ databases">
        <authorList>
            <person name="Yamashiro T."/>
            <person name="Shiraishi A."/>
            <person name="Satake H."/>
            <person name="Nakayama K."/>
        </authorList>
    </citation>
    <scope>NUCLEOTIDE SEQUENCE</scope>
</reference>
<evidence type="ECO:0000313" key="2">
    <source>
        <dbReference type="EMBL" id="GJU08941.1"/>
    </source>
</evidence>
<evidence type="ECO:0000313" key="3">
    <source>
        <dbReference type="Proteomes" id="UP001151760"/>
    </source>
</evidence>
<sequence length="181" mass="21307">MPHPSRYFEKPETTTEEMMREWMARKTEANERMKNQVVELENQINQGLRNRQAIIENLERQFKYLKKTQQSKSLPHTINTKPRHGFFYKPPSIQNENDKGDVKYIKEDEIKPIPTMPSLSLINSNSPTVSHFLKDCIVHIPYTNAKTFADDVFPNHVGDNELKSIDDGWKWSFNKERDKEG</sequence>
<name>A0ABQ5J9H1_9ASTR</name>
<reference evidence="2" key="1">
    <citation type="journal article" date="2022" name="Int. J. Mol. Sci.">
        <title>Draft Genome of Tanacetum Coccineum: Genomic Comparison of Closely Related Tanacetum-Family Plants.</title>
        <authorList>
            <person name="Yamashiro T."/>
            <person name="Shiraishi A."/>
            <person name="Nakayama K."/>
            <person name="Satake H."/>
        </authorList>
    </citation>
    <scope>NUCLEOTIDE SEQUENCE</scope>
</reference>
<dbReference type="Proteomes" id="UP001151760">
    <property type="component" value="Unassembled WGS sequence"/>
</dbReference>
<keyword evidence="3" id="KW-1185">Reference proteome</keyword>
<dbReference type="EMBL" id="BQNB010021682">
    <property type="protein sequence ID" value="GJU08941.1"/>
    <property type="molecule type" value="Genomic_DNA"/>
</dbReference>
<keyword evidence="1" id="KW-0175">Coiled coil</keyword>
<organism evidence="2 3">
    <name type="scientific">Tanacetum coccineum</name>
    <dbReference type="NCBI Taxonomy" id="301880"/>
    <lineage>
        <taxon>Eukaryota</taxon>
        <taxon>Viridiplantae</taxon>
        <taxon>Streptophyta</taxon>
        <taxon>Embryophyta</taxon>
        <taxon>Tracheophyta</taxon>
        <taxon>Spermatophyta</taxon>
        <taxon>Magnoliopsida</taxon>
        <taxon>eudicotyledons</taxon>
        <taxon>Gunneridae</taxon>
        <taxon>Pentapetalae</taxon>
        <taxon>asterids</taxon>
        <taxon>campanulids</taxon>
        <taxon>Asterales</taxon>
        <taxon>Asteraceae</taxon>
        <taxon>Asteroideae</taxon>
        <taxon>Anthemideae</taxon>
        <taxon>Anthemidinae</taxon>
        <taxon>Tanacetum</taxon>
    </lineage>
</organism>
<evidence type="ECO:0000256" key="1">
    <source>
        <dbReference type="SAM" id="Coils"/>
    </source>
</evidence>
<accession>A0ABQ5J9H1</accession>
<proteinExistence type="predicted"/>